<dbReference type="EMBL" id="JAUSUU010000001">
    <property type="protein sequence ID" value="MDQ0333912.1"/>
    <property type="molecule type" value="Genomic_DNA"/>
</dbReference>
<evidence type="ECO:0000313" key="5">
    <source>
        <dbReference type="EMBL" id="MDQ0333912.1"/>
    </source>
</evidence>
<proteinExistence type="predicted"/>
<keyword evidence="1 2" id="KW-0732">Signal</keyword>
<gene>
    <name evidence="4" type="ORF">J2Z56_001041</name>
    <name evidence="5" type="ORF">J2Z57_000334</name>
</gene>
<name>A0A9X1CBE8_9FLAO</name>
<keyword evidence="7" id="KW-1185">Reference proteome</keyword>
<dbReference type="Proteomes" id="UP001231587">
    <property type="component" value="Unassembled WGS sequence"/>
</dbReference>
<evidence type="ECO:0000259" key="3">
    <source>
        <dbReference type="Pfam" id="PF18962"/>
    </source>
</evidence>
<comment type="caution">
    <text evidence="4">The sequence shown here is derived from an EMBL/GenBank/DDBJ whole genome shotgun (WGS) entry which is preliminary data.</text>
</comment>
<dbReference type="Proteomes" id="UP001138672">
    <property type="component" value="Unassembled WGS sequence"/>
</dbReference>
<feature type="chain" id="PRO_5040896887" description="Secretion system C-terminal sorting domain-containing protein" evidence="2">
    <location>
        <begin position="21"/>
        <end position="746"/>
    </location>
</feature>
<evidence type="ECO:0000256" key="1">
    <source>
        <dbReference type="ARBA" id="ARBA00022729"/>
    </source>
</evidence>
<accession>A0A9X1CBE8</accession>
<evidence type="ECO:0000313" key="6">
    <source>
        <dbReference type="Proteomes" id="UP001138672"/>
    </source>
</evidence>
<reference evidence="4" key="1">
    <citation type="submission" date="2021-03" db="EMBL/GenBank/DDBJ databases">
        <title>Genomic Encyclopedia of Type Strains, Phase IV (KMG-IV): sequencing the most valuable type-strain genomes for metagenomic binning, comparative biology and taxonomic classification.</title>
        <authorList>
            <person name="Goeker M."/>
        </authorList>
    </citation>
    <scope>NUCLEOTIDE SEQUENCE</scope>
    <source>
        <strain evidence="4">DSM 15523</strain>
        <strain evidence="5 7">DSM 16476</strain>
    </source>
</reference>
<dbReference type="AlphaFoldDB" id="A0A9X1CBE8"/>
<protein>
    <recommendedName>
        <fullName evidence="3">Secretion system C-terminal sorting domain-containing protein</fullName>
    </recommendedName>
</protein>
<dbReference type="NCBIfam" id="TIGR04183">
    <property type="entry name" value="Por_Secre_tail"/>
    <property type="match status" value="1"/>
</dbReference>
<dbReference type="OrthoDB" id="975384at2"/>
<dbReference type="EMBL" id="JAGGJQ010000002">
    <property type="protein sequence ID" value="MBP1839135.1"/>
    <property type="molecule type" value="Genomic_DNA"/>
</dbReference>
<feature type="signal peptide" evidence="2">
    <location>
        <begin position="1"/>
        <end position="20"/>
    </location>
</feature>
<evidence type="ECO:0000313" key="7">
    <source>
        <dbReference type="Proteomes" id="UP001231587"/>
    </source>
</evidence>
<dbReference type="Pfam" id="PF18962">
    <property type="entry name" value="Por_Secre_tail"/>
    <property type="match status" value="1"/>
</dbReference>
<feature type="domain" description="Secretion system C-terminal sorting" evidence="3">
    <location>
        <begin position="682"/>
        <end position="744"/>
    </location>
</feature>
<dbReference type="InterPro" id="IPR026444">
    <property type="entry name" value="Secre_tail"/>
</dbReference>
<evidence type="ECO:0000313" key="4">
    <source>
        <dbReference type="EMBL" id="MBP1839135.1"/>
    </source>
</evidence>
<organism evidence="4 6">
    <name type="scientific">Formosa algae</name>
    <dbReference type="NCBI Taxonomy" id="225843"/>
    <lineage>
        <taxon>Bacteria</taxon>
        <taxon>Pseudomonadati</taxon>
        <taxon>Bacteroidota</taxon>
        <taxon>Flavobacteriia</taxon>
        <taxon>Flavobacteriales</taxon>
        <taxon>Flavobacteriaceae</taxon>
        <taxon>Formosa</taxon>
    </lineage>
</organism>
<dbReference type="RefSeq" id="WP_057783129.1">
    <property type="nucleotide sequence ID" value="NZ_JAGGJQ010000002.1"/>
</dbReference>
<sequence>MKKIYYLILLFLTISSISYGQNVEIASQSFNSSATDTWDIFYNSPSFGSNPYIFDYVSSITNGTDIIGTVGGSDNFLGVKYGSSVLPPIDEREYSLYFDTFTLNDASKDHLIEFDYEYIASSSTYVPDVTYTIYNESYTPLVSGTLLTTGTSPATGIATESISLPKDTYTYSSGLTMVLFISYPTGTIDAEWENTLLKFDDFKIYEDGFDGLIYDEANYGGWRDGVEPNNNTESVNVLINNGSYTFTGRFNINDLTISSGASAIINYNGRMRVYGDLVANDNLTITSKSDSYGSLRVDGTATGLVTYERFTMMDGVNDLVSAPLSGITFGEFASSTGANNDSLYFSQNDTNLKKFGPFVKTAGIGGTYANWHAVNDSDEILESGVGYRASTVSGNLLSYTGNVVTEDVETDVYFNINTLASQWNLVGNPYTSYFTMTPFLSVNQNLFQEDKVAVYAYNGTDWTIYNNNNAVNIAPGQGFYVAVKEDIANLGKLEFRESWRRVVNSDDFIAGRTETNYFLDIALNADDEEKHSNQLYFNEYGTNNLDKGYDSSIYGLNESGYTLFTQLVEGNTSYKLAIQTLSQDEISGEEVSVQLGLIAPEGKKISISIKETNLDSTTKVYLEDTKTDEWILLNDSPYTFVTTEILNGLGRFVLHISSEKTLGIEDESQENQLQIYSGDHSIKLKGQLNKNTNLSVFDVQGRQIYYSTINQTVNEYTIDTVNFSSGIYIVRIVNNGNKISKRVILK</sequence>
<evidence type="ECO:0000256" key="2">
    <source>
        <dbReference type="SAM" id="SignalP"/>
    </source>
</evidence>